<keyword evidence="1" id="KW-0175">Coiled coil</keyword>
<feature type="compositionally biased region" description="Basic and acidic residues" evidence="2">
    <location>
        <begin position="354"/>
        <end position="370"/>
    </location>
</feature>
<dbReference type="EMBL" id="CAKOGL010000023">
    <property type="protein sequence ID" value="CAH2101148.1"/>
    <property type="molecule type" value="Genomic_DNA"/>
</dbReference>
<keyword evidence="4" id="KW-1185">Reference proteome</keyword>
<evidence type="ECO:0000313" key="3">
    <source>
        <dbReference type="EMBL" id="CAH2101148.1"/>
    </source>
</evidence>
<feature type="region of interest" description="Disordered" evidence="2">
    <location>
        <begin position="1"/>
        <end position="77"/>
    </location>
</feature>
<feature type="compositionally biased region" description="Basic and acidic residues" evidence="2">
    <location>
        <begin position="66"/>
        <end position="77"/>
    </location>
</feature>
<accession>A0AAU9UT09</accession>
<feature type="region of interest" description="Disordered" evidence="2">
    <location>
        <begin position="248"/>
        <end position="279"/>
    </location>
</feature>
<feature type="region of interest" description="Disordered" evidence="2">
    <location>
        <begin position="305"/>
        <end position="384"/>
    </location>
</feature>
<name>A0AAU9UT09_EUPED</name>
<evidence type="ECO:0000313" key="4">
    <source>
        <dbReference type="Proteomes" id="UP001153954"/>
    </source>
</evidence>
<evidence type="ECO:0000256" key="2">
    <source>
        <dbReference type="SAM" id="MobiDB-lite"/>
    </source>
</evidence>
<feature type="coiled-coil region" evidence="1">
    <location>
        <begin position="135"/>
        <end position="195"/>
    </location>
</feature>
<protein>
    <recommendedName>
        <fullName evidence="5">Gag-like protein</fullName>
    </recommendedName>
</protein>
<sequence>MSRGYVRDRGSCLNRPDREGQTGADSNASLRVSRHVRKTGKRPRLFSALSSSSDESQKTARQRSSGRKEEGSNNLDRELEALTLEAAESRRTLPDVGLDVGDVRTVHALSQQASSDVDLIVKVATRSRNMKGTYVKALKDAAASIRVAVEALKERSTSDEVKKLQAENTCLSQELDELRSQMAKLRKDRSEWLAEDAPARILQKTEAVEKLRASVMVTVDRMLDARFASLEERLLPAQTFYPPLAADKHREAAQESQALAPACSSKKKTQPGRAPASTTAVELAIHVEATKTPADDWATVVRWKPKKKAKASAPDVVTSANQTAQPQRKKRPQKPRIETPLGPQPGQNPAQAMRRKESSAAHHQEGEGRLPEIIGGGSELKPMVAPLSHNSKQTAWSGRSRDGDNACESPTRMVSVIFPYRPGQVPPAMAPSSSNESEMSVPPISEGEMDMVLERFFHFLLKTRGSLPSTAAKHKLNDSSTFSRG</sequence>
<gene>
    <name evidence="3" type="ORF">EEDITHA_LOCUS15936</name>
</gene>
<evidence type="ECO:0000256" key="1">
    <source>
        <dbReference type="SAM" id="Coils"/>
    </source>
</evidence>
<feature type="compositionally biased region" description="Basic and acidic residues" evidence="2">
    <location>
        <begin position="1"/>
        <end position="20"/>
    </location>
</feature>
<proteinExistence type="predicted"/>
<dbReference type="Proteomes" id="UP001153954">
    <property type="component" value="Unassembled WGS sequence"/>
</dbReference>
<comment type="caution">
    <text evidence="3">The sequence shown here is derived from an EMBL/GenBank/DDBJ whole genome shotgun (WGS) entry which is preliminary data.</text>
</comment>
<organism evidence="3 4">
    <name type="scientific">Euphydryas editha</name>
    <name type="common">Edith's checkerspot</name>
    <dbReference type="NCBI Taxonomy" id="104508"/>
    <lineage>
        <taxon>Eukaryota</taxon>
        <taxon>Metazoa</taxon>
        <taxon>Ecdysozoa</taxon>
        <taxon>Arthropoda</taxon>
        <taxon>Hexapoda</taxon>
        <taxon>Insecta</taxon>
        <taxon>Pterygota</taxon>
        <taxon>Neoptera</taxon>
        <taxon>Endopterygota</taxon>
        <taxon>Lepidoptera</taxon>
        <taxon>Glossata</taxon>
        <taxon>Ditrysia</taxon>
        <taxon>Papilionoidea</taxon>
        <taxon>Nymphalidae</taxon>
        <taxon>Nymphalinae</taxon>
        <taxon>Euphydryas</taxon>
    </lineage>
</organism>
<evidence type="ECO:0008006" key="5">
    <source>
        <dbReference type="Google" id="ProtNLM"/>
    </source>
</evidence>
<reference evidence="3" key="1">
    <citation type="submission" date="2022-03" db="EMBL/GenBank/DDBJ databases">
        <authorList>
            <person name="Tunstrom K."/>
        </authorList>
    </citation>
    <scope>NUCLEOTIDE SEQUENCE</scope>
</reference>
<feature type="compositionally biased region" description="Basic residues" evidence="2">
    <location>
        <begin position="32"/>
        <end position="44"/>
    </location>
</feature>
<dbReference type="AlphaFoldDB" id="A0AAU9UT09"/>